<dbReference type="GO" id="GO:0071555">
    <property type="term" value="P:cell wall organization"/>
    <property type="evidence" value="ECO:0007669"/>
    <property type="project" value="UniProtKB-KW"/>
</dbReference>
<dbReference type="FunFam" id="1.10.3810.10:FF:000001">
    <property type="entry name" value="Penicillin-binding protein 1A"/>
    <property type="match status" value="1"/>
</dbReference>
<dbReference type="InterPro" id="IPR012338">
    <property type="entry name" value="Beta-lactam/transpept-like"/>
</dbReference>
<evidence type="ECO:0000313" key="21">
    <source>
        <dbReference type="EMBL" id="NKZ24629.1"/>
    </source>
</evidence>
<dbReference type="Proteomes" id="UP000549765">
    <property type="component" value="Unassembled WGS sequence"/>
</dbReference>
<dbReference type="InterPro" id="IPR023346">
    <property type="entry name" value="Lysozyme-like_dom_sf"/>
</dbReference>
<keyword evidence="4" id="KW-0121">Carboxypeptidase</keyword>
<evidence type="ECO:0000256" key="4">
    <source>
        <dbReference type="ARBA" id="ARBA00022645"/>
    </source>
</evidence>
<evidence type="ECO:0000256" key="5">
    <source>
        <dbReference type="ARBA" id="ARBA00022670"/>
    </source>
</evidence>
<keyword evidence="7" id="KW-0808">Transferase</keyword>
<evidence type="ECO:0000256" key="15">
    <source>
        <dbReference type="ARBA" id="ARBA00023316"/>
    </source>
</evidence>
<dbReference type="Pfam" id="PF00912">
    <property type="entry name" value="Transgly"/>
    <property type="match status" value="1"/>
</dbReference>
<keyword evidence="10" id="KW-0133">Cell shape</keyword>
<dbReference type="GO" id="GO:0009252">
    <property type="term" value="P:peptidoglycan biosynthetic process"/>
    <property type="evidence" value="ECO:0007669"/>
    <property type="project" value="UniProtKB-KW"/>
</dbReference>
<dbReference type="RefSeq" id="WP_168722424.1">
    <property type="nucleotide sequence ID" value="NZ_JAAXPN010000008.1"/>
</dbReference>
<accession>A0A7X6N4S6</accession>
<comment type="catalytic activity">
    <reaction evidence="16">
        <text>Preferential cleavage: (Ac)2-L-Lys-D-Ala-|-D-Ala. Also transpeptidation of peptidyl-alanyl moieties that are N-acyl substituents of D-alanine.</text>
        <dbReference type="EC" id="3.4.16.4"/>
    </reaction>
</comment>
<dbReference type="EMBL" id="JAAXPN010000008">
    <property type="protein sequence ID" value="NKZ24629.1"/>
    <property type="molecule type" value="Genomic_DNA"/>
</dbReference>
<evidence type="ECO:0000256" key="16">
    <source>
        <dbReference type="ARBA" id="ARBA00034000"/>
    </source>
</evidence>
<comment type="caution">
    <text evidence="21">The sequence shown here is derived from an EMBL/GenBank/DDBJ whole genome shotgun (WGS) entry which is preliminary data.</text>
</comment>
<keyword evidence="15" id="KW-0961">Cell wall biogenesis/degradation</keyword>
<evidence type="ECO:0000256" key="11">
    <source>
        <dbReference type="ARBA" id="ARBA00022984"/>
    </source>
</evidence>
<evidence type="ECO:0000256" key="17">
    <source>
        <dbReference type="ARBA" id="ARBA00049902"/>
    </source>
</evidence>
<evidence type="ECO:0000256" key="10">
    <source>
        <dbReference type="ARBA" id="ARBA00022960"/>
    </source>
</evidence>
<organism evidence="21 22">
    <name type="scientific">Periweissella fabalis</name>
    <dbReference type="NCBI Taxonomy" id="1070421"/>
    <lineage>
        <taxon>Bacteria</taxon>
        <taxon>Bacillati</taxon>
        <taxon>Bacillota</taxon>
        <taxon>Bacilli</taxon>
        <taxon>Lactobacillales</taxon>
        <taxon>Lactobacillaceae</taxon>
        <taxon>Periweissella</taxon>
    </lineage>
</organism>
<evidence type="ECO:0000256" key="8">
    <source>
        <dbReference type="ARBA" id="ARBA00022692"/>
    </source>
</evidence>
<feature type="domain" description="Glycosyl transferase family 51" evidence="20">
    <location>
        <begin position="81"/>
        <end position="255"/>
    </location>
</feature>
<keyword evidence="6" id="KW-0328">Glycosyltransferase</keyword>
<gene>
    <name evidence="21" type="ORF">HF964_07475</name>
</gene>
<keyword evidence="8 18" id="KW-0812">Transmembrane</keyword>
<evidence type="ECO:0000256" key="18">
    <source>
        <dbReference type="SAM" id="Phobius"/>
    </source>
</evidence>
<evidence type="ECO:0000259" key="19">
    <source>
        <dbReference type="Pfam" id="PF00905"/>
    </source>
</evidence>
<keyword evidence="22" id="KW-1185">Reference proteome</keyword>
<feature type="domain" description="Penicillin-binding protein transpeptidase" evidence="19">
    <location>
        <begin position="348"/>
        <end position="599"/>
    </location>
</feature>
<feature type="transmembrane region" description="Helical" evidence="18">
    <location>
        <begin position="33"/>
        <end position="51"/>
    </location>
</feature>
<comment type="similarity">
    <text evidence="2">In the N-terminal section; belongs to the glycosyltransferase 51 family.</text>
</comment>
<keyword evidence="11" id="KW-0573">Peptidoglycan synthesis</keyword>
<evidence type="ECO:0000256" key="9">
    <source>
        <dbReference type="ARBA" id="ARBA00022801"/>
    </source>
</evidence>
<keyword evidence="9" id="KW-0378">Hydrolase</keyword>
<dbReference type="Gene3D" id="6.20.370.110">
    <property type="match status" value="1"/>
</dbReference>
<dbReference type="GO" id="GO:0009002">
    <property type="term" value="F:serine-type D-Ala-D-Ala carboxypeptidase activity"/>
    <property type="evidence" value="ECO:0007669"/>
    <property type="project" value="UniProtKB-EC"/>
</dbReference>
<dbReference type="SUPFAM" id="SSF53955">
    <property type="entry name" value="Lysozyme-like"/>
    <property type="match status" value="1"/>
</dbReference>
<protein>
    <submittedName>
        <fullName evidence="21">PBP1A family penicillin-binding protein</fullName>
    </submittedName>
</protein>
<dbReference type="InterPro" id="IPR001460">
    <property type="entry name" value="PCN-bd_Tpept"/>
</dbReference>
<reference evidence="21 22" key="1">
    <citation type="submission" date="2020-04" db="EMBL/GenBank/DDBJ databases">
        <title>MicrobeNet Type strains.</title>
        <authorList>
            <person name="Nicholson A.C."/>
        </authorList>
    </citation>
    <scope>NUCLEOTIDE SEQUENCE [LARGE SCALE GENOMIC DNA]</scope>
    <source>
        <strain evidence="21 22">CCUG 61472</strain>
    </source>
</reference>
<keyword evidence="13 18" id="KW-0472">Membrane</keyword>
<dbReference type="PANTHER" id="PTHR32282:SF32">
    <property type="entry name" value="PENICILLIN-BINDING PROTEIN 2A"/>
    <property type="match status" value="1"/>
</dbReference>
<keyword evidence="12 18" id="KW-1133">Transmembrane helix</keyword>
<keyword evidence="3" id="KW-1003">Cell membrane</keyword>
<dbReference type="GO" id="GO:0008658">
    <property type="term" value="F:penicillin binding"/>
    <property type="evidence" value="ECO:0007669"/>
    <property type="project" value="InterPro"/>
</dbReference>
<name>A0A7X6N4S6_9LACO</name>
<dbReference type="Gene3D" id="3.40.710.10">
    <property type="entry name" value="DD-peptidase/beta-lactamase superfamily"/>
    <property type="match status" value="1"/>
</dbReference>
<dbReference type="InterPro" id="IPR001264">
    <property type="entry name" value="Glyco_trans_51"/>
</dbReference>
<dbReference type="NCBIfam" id="TIGR02074">
    <property type="entry name" value="PBP_1a_fam"/>
    <property type="match status" value="1"/>
</dbReference>
<dbReference type="GO" id="GO:0008955">
    <property type="term" value="F:peptidoglycan glycosyltransferase activity"/>
    <property type="evidence" value="ECO:0007669"/>
    <property type="project" value="UniProtKB-EC"/>
</dbReference>
<evidence type="ECO:0000256" key="3">
    <source>
        <dbReference type="ARBA" id="ARBA00022475"/>
    </source>
</evidence>
<evidence type="ECO:0000256" key="1">
    <source>
        <dbReference type="ARBA" id="ARBA00007090"/>
    </source>
</evidence>
<dbReference type="GO" id="GO:0006508">
    <property type="term" value="P:proteolysis"/>
    <property type="evidence" value="ECO:0007669"/>
    <property type="project" value="UniProtKB-KW"/>
</dbReference>
<dbReference type="Gene3D" id="1.10.3810.10">
    <property type="entry name" value="Biosynthetic peptidoglycan transglycosylase-like"/>
    <property type="match status" value="1"/>
</dbReference>
<evidence type="ECO:0000256" key="14">
    <source>
        <dbReference type="ARBA" id="ARBA00023268"/>
    </source>
</evidence>
<proteinExistence type="inferred from homology"/>
<evidence type="ECO:0000256" key="2">
    <source>
        <dbReference type="ARBA" id="ARBA00007739"/>
    </source>
</evidence>
<comment type="catalytic activity">
    <reaction evidence="17">
        <text>[GlcNAc-(1-&gt;4)-Mur2Ac(oyl-L-Ala-gamma-D-Glu-L-Lys-D-Ala-D-Ala)](n)-di-trans,octa-cis-undecaprenyl diphosphate + beta-D-GlcNAc-(1-&gt;4)-Mur2Ac(oyl-L-Ala-gamma-D-Glu-L-Lys-D-Ala-D-Ala)-di-trans,octa-cis-undecaprenyl diphosphate = [GlcNAc-(1-&gt;4)-Mur2Ac(oyl-L-Ala-gamma-D-Glu-L-Lys-D-Ala-D-Ala)](n+1)-di-trans,octa-cis-undecaprenyl diphosphate + di-trans,octa-cis-undecaprenyl diphosphate + H(+)</text>
        <dbReference type="Rhea" id="RHEA:23708"/>
        <dbReference type="Rhea" id="RHEA-COMP:9602"/>
        <dbReference type="Rhea" id="RHEA-COMP:9603"/>
        <dbReference type="ChEBI" id="CHEBI:15378"/>
        <dbReference type="ChEBI" id="CHEBI:58405"/>
        <dbReference type="ChEBI" id="CHEBI:60033"/>
        <dbReference type="ChEBI" id="CHEBI:78435"/>
        <dbReference type="EC" id="2.4.99.28"/>
    </reaction>
</comment>
<dbReference type="GO" id="GO:0008360">
    <property type="term" value="P:regulation of cell shape"/>
    <property type="evidence" value="ECO:0007669"/>
    <property type="project" value="UniProtKB-KW"/>
</dbReference>
<dbReference type="InterPro" id="IPR050396">
    <property type="entry name" value="Glycosyltr_51/Transpeptidase"/>
</dbReference>
<dbReference type="SUPFAM" id="SSF56601">
    <property type="entry name" value="beta-lactamase/transpeptidase-like"/>
    <property type="match status" value="1"/>
</dbReference>
<dbReference type="GO" id="GO:0030288">
    <property type="term" value="C:outer membrane-bounded periplasmic space"/>
    <property type="evidence" value="ECO:0007669"/>
    <property type="project" value="TreeGrafter"/>
</dbReference>
<keyword evidence="14" id="KW-0511">Multifunctional enzyme</keyword>
<evidence type="ECO:0000313" key="22">
    <source>
        <dbReference type="Proteomes" id="UP000549765"/>
    </source>
</evidence>
<dbReference type="AlphaFoldDB" id="A0A7X6N4S6"/>
<evidence type="ECO:0000259" key="20">
    <source>
        <dbReference type="Pfam" id="PF00912"/>
    </source>
</evidence>
<dbReference type="Pfam" id="PF00905">
    <property type="entry name" value="Transpeptidase"/>
    <property type="match status" value="1"/>
</dbReference>
<dbReference type="InterPro" id="IPR036950">
    <property type="entry name" value="PBP_transglycosylase"/>
</dbReference>
<evidence type="ECO:0000256" key="6">
    <source>
        <dbReference type="ARBA" id="ARBA00022676"/>
    </source>
</evidence>
<evidence type="ECO:0000256" key="7">
    <source>
        <dbReference type="ARBA" id="ARBA00022679"/>
    </source>
</evidence>
<evidence type="ECO:0000256" key="13">
    <source>
        <dbReference type="ARBA" id="ARBA00023136"/>
    </source>
</evidence>
<evidence type="ECO:0000256" key="12">
    <source>
        <dbReference type="ARBA" id="ARBA00022989"/>
    </source>
</evidence>
<sequence>MRNTKGWILLSKVGHKIDEIFGPFWRRFQINRWIMVAILALIFISSAYLTFEAKTANVRGLKAALSQTTVVYDKDNDKAGTLYSQKGTFVNLNQISPNLQNAVLSTEDRNFYHEYGFSVKGITRAALLAVKNKILRRNYISGGGSTITQQLVKNALLSQKQTLDRKAREIFLSVEVENIYSKQEILSMYLNNAYFGRGIWGVEDASERYFGVHASQLSVPQAAMLAAMLRSPVIYDPIANPKNAMSRRNLVLDLMTENKKLSDKDAQIYQRQPIDIVNNYKREATYQYPWFFDAVIDEAINRYGISEADIMNHGYKIYTTLGQRLQTAMQTQFDAQYNYPTQNVQAASVAVNPKTGGVLAVVGGRGEHVFRGFDRATQMKRQPGSTMKPLAVYAPAVQNGYTYDSKLNDRKNSYGTNNYTPTNENGLYQDTIPMYQALQQSINVPAVWLLHKIGIDNGFAMAQKFGMNLNDSDKNLSLALGGTHSGVSPLQLAQAYSTFANNGVMQHAYFIRKIVDASGNVIVDNTKPASTRVISPRTANKMTSMLQGVFTYGTGATSKPSGYAIAGKTGTTEDTKSSIGGSNDKWVVGYTPDITVATWEGYDNNKMGQSLSVDPSQNVGVLFKSELTAMLPYTKGTKFSVPDVNTLVAKENSNNNETDGIISDFTNNAKKTVEQGVDKVKDQAKNVWDKVTGLFK</sequence>
<comment type="similarity">
    <text evidence="1">In the C-terminal section; belongs to the transpeptidase family.</text>
</comment>
<dbReference type="PANTHER" id="PTHR32282">
    <property type="entry name" value="BINDING PROTEIN TRANSPEPTIDASE, PUTATIVE-RELATED"/>
    <property type="match status" value="1"/>
</dbReference>
<keyword evidence="5" id="KW-0645">Protease</keyword>